<name>A0ABS2QIR3_9BACI</name>
<evidence type="ECO:0000313" key="1">
    <source>
        <dbReference type="EMBL" id="MBM7693028.1"/>
    </source>
</evidence>
<comment type="caution">
    <text evidence="1">The sequence shown here is derived from an EMBL/GenBank/DDBJ whole genome shotgun (WGS) entry which is preliminary data.</text>
</comment>
<dbReference type="EMBL" id="JAFBFI010000010">
    <property type="protein sequence ID" value="MBM7693028.1"/>
    <property type="molecule type" value="Genomic_DNA"/>
</dbReference>
<keyword evidence="2" id="KW-1185">Reference proteome</keyword>
<dbReference type="RefSeq" id="WP_204543522.1">
    <property type="nucleotide sequence ID" value="NZ_JAFBFI010000010.1"/>
</dbReference>
<organism evidence="1 2">
    <name type="scientific">Peribacillus deserti</name>
    <dbReference type="NCBI Taxonomy" id="673318"/>
    <lineage>
        <taxon>Bacteria</taxon>
        <taxon>Bacillati</taxon>
        <taxon>Bacillota</taxon>
        <taxon>Bacilli</taxon>
        <taxon>Bacillales</taxon>
        <taxon>Bacillaceae</taxon>
        <taxon>Peribacillus</taxon>
    </lineage>
</organism>
<gene>
    <name evidence="1" type="ORF">JOC77_002467</name>
</gene>
<reference evidence="1 2" key="1">
    <citation type="submission" date="2021-01" db="EMBL/GenBank/DDBJ databases">
        <title>Genomic Encyclopedia of Type Strains, Phase IV (KMG-IV): sequencing the most valuable type-strain genomes for metagenomic binning, comparative biology and taxonomic classification.</title>
        <authorList>
            <person name="Goeker M."/>
        </authorList>
    </citation>
    <scope>NUCLEOTIDE SEQUENCE [LARGE SCALE GENOMIC DNA]</scope>
    <source>
        <strain evidence="1 2">DSM 105482</strain>
    </source>
</reference>
<sequence length="259" mass="29228">MSSNSWRRHGDSFKKDHKDHCNHCHDKGCNGCKDKGKSLFTEIDVDQSTNVDFNHNNKHNHMHHGNMHHVKAPVHTLGQVKVCTDDGDDKVLVQATVEWTPRDLPGIPGNFDLVSEQEFAFPVAIEGTFTLFRSCGHGDFVPIFQTRDTSPICAIPGELERDGGEFEFEFEIEEDTPLRFSTITTSFNFVDKNPCCGENRYFLTLDLHFCHDPIVAIENSSTDIMQPFSTLFDPLKANIGSKVLIAIDIEDKDKKHGHS</sequence>
<evidence type="ECO:0000313" key="2">
    <source>
        <dbReference type="Proteomes" id="UP000823486"/>
    </source>
</evidence>
<accession>A0ABS2QIR3</accession>
<evidence type="ECO:0008006" key="3">
    <source>
        <dbReference type="Google" id="ProtNLM"/>
    </source>
</evidence>
<protein>
    <recommendedName>
        <fullName evidence="3">DUF3794 domain-containing protein</fullName>
    </recommendedName>
</protein>
<dbReference type="Proteomes" id="UP000823486">
    <property type="component" value="Unassembled WGS sequence"/>
</dbReference>
<proteinExistence type="predicted"/>